<dbReference type="Proteomes" id="UP000230002">
    <property type="component" value="Unassembled WGS sequence"/>
</dbReference>
<name>A0A2G8SIM3_9APHY</name>
<evidence type="ECO:0000313" key="3">
    <source>
        <dbReference type="EMBL" id="PIL33619.1"/>
    </source>
</evidence>
<protein>
    <submittedName>
        <fullName evidence="3">Uncharacterized protein</fullName>
    </submittedName>
</protein>
<keyword evidence="4" id="KW-1185">Reference proteome</keyword>
<feature type="coiled-coil region" evidence="1">
    <location>
        <begin position="68"/>
        <end position="95"/>
    </location>
</feature>
<dbReference type="AlphaFoldDB" id="A0A2G8SIM3"/>
<evidence type="ECO:0000313" key="4">
    <source>
        <dbReference type="Proteomes" id="UP000230002"/>
    </source>
</evidence>
<sequence>MLSVPSVATISNRTQLINAQYALTSVVTFFVLDAFATFWRHLRAPTGVVGRDVAEAVEKRKGELYATAAREEELHRKATTKLSTLKKQVENQKRMVAERERYLAREQSAIADIRKCIVDKQSDLAKIRLKIGHVKRAARKSKNGHSGPPASSDAVSVGDPPVAGPSREQGHHNPIQVLLSLVESELGTTTIRKDIRLDLIFFRALHH</sequence>
<accession>A0A2G8SIM3</accession>
<proteinExistence type="predicted"/>
<keyword evidence="1" id="KW-0175">Coiled coil</keyword>
<evidence type="ECO:0000256" key="1">
    <source>
        <dbReference type="SAM" id="Coils"/>
    </source>
</evidence>
<feature type="region of interest" description="Disordered" evidence="2">
    <location>
        <begin position="135"/>
        <end position="171"/>
    </location>
</feature>
<comment type="caution">
    <text evidence="3">The sequence shown here is derived from an EMBL/GenBank/DDBJ whole genome shotgun (WGS) entry which is preliminary data.</text>
</comment>
<gene>
    <name evidence="3" type="ORF">GSI_04242</name>
</gene>
<organism evidence="3 4">
    <name type="scientific">Ganoderma sinense ZZ0214-1</name>
    <dbReference type="NCBI Taxonomy" id="1077348"/>
    <lineage>
        <taxon>Eukaryota</taxon>
        <taxon>Fungi</taxon>
        <taxon>Dikarya</taxon>
        <taxon>Basidiomycota</taxon>
        <taxon>Agaricomycotina</taxon>
        <taxon>Agaricomycetes</taxon>
        <taxon>Polyporales</taxon>
        <taxon>Polyporaceae</taxon>
        <taxon>Ganoderma</taxon>
    </lineage>
</organism>
<dbReference type="EMBL" id="AYKW01000007">
    <property type="protein sequence ID" value="PIL33619.1"/>
    <property type="molecule type" value="Genomic_DNA"/>
</dbReference>
<evidence type="ECO:0000256" key="2">
    <source>
        <dbReference type="SAM" id="MobiDB-lite"/>
    </source>
</evidence>
<reference evidence="3 4" key="1">
    <citation type="journal article" date="2015" name="Sci. Rep.">
        <title>Chromosome-level genome map provides insights into diverse defense mechanisms in the medicinal fungus Ganoderma sinense.</title>
        <authorList>
            <person name="Zhu Y."/>
            <person name="Xu J."/>
            <person name="Sun C."/>
            <person name="Zhou S."/>
            <person name="Xu H."/>
            <person name="Nelson D.R."/>
            <person name="Qian J."/>
            <person name="Song J."/>
            <person name="Luo H."/>
            <person name="Xiang L."/>
            <person name="Li Y."/>
            <person name="Xu Z."/>
            <person name="Ji A."/>
            <person name="Wang L."/>
            <person name="Lu S."/>
            <person name="Hayward A."/>
            <person name="Sun W."/>
            <person name="Li X."/>
            <person name="Schwartz D.C."/>
            <person name="Wang Y."/>
            <person name="Chen S."/>
        </authorList>
    </citation>
    <scope>NUCLEOTIDE SEQUENCE [LARGE SCALE GENOMIC DNA]</scope>
    <source>
        <strain evidence="3 4">ZZ0214-1</strain>
    </source>
</reference>